<dbReference type="Proteomes" id="UP000729402">
    <property type="component" value="Unassembled WGS sequence"/>
</dbReference>
<evidence type="ECO:0000313" key="3">
    <source>
        <dbReference type="EMBL" id="KAG8080894.1"/>
    </source>
</evidence>
<evidence type="ECO:0000313" key="4">
    <source>
        <dbReference type="Proteomes" id="UP000729402"/>
    </source>
</evidence>
<feature type="chain" id="PRO_5035232333" description="Anther-specific protein BCP1" evidence="2">
    <location>
        <begin position="24"/>
        <end position="123"/>
    </location>
</feature>
<dbReference type="EMBL" id="JAAALK010000282">
    <property type="protein sequence ID" value="KAG8080894.1"/>
    <property type="molecule type" value="Genomic_DNA"/>
</dbReference>
<reference evidence="3" key="2">
    <citation type="submission" date="2021-02" db="EMBL/GenBank/DDBJ databases">
        <authorList>
            <person name="Kimball J.A."/>
            <person name="Haas M.W."/>
            <person name="Macchietto M."/>
            <person name="Kono T."/>
            <person name="Duquette J."/>
            <person name="Shao M."/>
        </authorList>
    </citation>
    <scope>NUCLEOTIDE SEQUENCE</scope>
    <source>
        <tissue evidence="3">Fresh leaf tissue</tissue>
    </source>
</reference>
<gene>
    <name evidence="3" type="ORF">GUJ93_ZPchr0007g4384</name>
</gene>
<feature type="signal peptide" evidence="2">
    <location>
        <begin position="1"/>
        <end position="23"/>
    </location>
</feature>
<sequence length="123" mass="11922">MARPRAVVLILVLLAAVVAAVAASEEESINNKPTILTPVADTPLGSFEGADGPISDDAMEDADAAPVGSPLGTTMTEPKPALAPPGATEADGKDSTNGGAAASIDISTVIAAAVATAGVFAAL</sequence>
<organism evidence="3 4">
    <name type="scientific">Zizania palustris</name>
    <name type="common">Northern wild rice</name>
    <dbReference type="NCBI Taxonomy" id="103762"/>
    <lineage>
        <taxon>Eukaryota</taxon>
        <taxon>Viridiplantae</taxon>
        <taxon>Streptophyta</taxon>
        <taxon>Embryophyta</taxon>
        <taxon>Tracheophyta</taxon>
        <taxon>Spermatophyta</taxon>
        <taxon>Magnoliopsida</taxon>
        <taxon>Liliopsida</taxon>
        <taxon>Poales</taxon>
        <taxon>Poaceae</taxon>
        <taxon>BOP clade</taxon>
        <taxon>Oryzoideae</taxon>
        <taxon>Oryzeae</taxon>
        <taxon>Zizaniinae</taxon>
        <taxon>Zizania</taxon>
    </lineage>
</organism>
<proteinExistence type="predicted"/>
<evidence type="ECO:0000256" key="1">
    <source>
        <dbReference type="SAM" id="MobiDB-lite"/>
    </source>
</evidence>
<name>A0A8J5T654_ZIZPA</name>
<protein>
    <recommendedName>
        <fullName evidence="5">Anther-specific protein BCP1</fullName>
    </recommendedName>
</protein>
<reference evidence="3" key="1">
    <citation type="journal article" date="2021" name="bioRxiv">
        <title>Whole Genome Assembly and Annotation of Northern Wild Rice, Zizania palustris L., Supports a Whole Genome Duplication in the Zizania Genus.</title>
        <authorList>
            <person name="Haas M."/>
            <person name="Kono T."/>
            <person name="Macchietto M."/>
            <person name="Millas R."/>
            <person name="McGilp L."/>
            <person name="Shao M."/>
            <person name="Duquette J."/>
            <person name="Hirsch C.N."/>
            <person name="Kimball J."/>
        </authorList>
    </citation>
    <scope>NUCLEOTIDE SEQUENCE</scope>
    <source>
        <tissue evidence="3">Fresh leaf tissue</tissue>
    </source>
</reference>
<accession>A0A8J5T654</accession>
<dbReference type="OrthoDB" id="784860at2759"/>
<keyword evidence="2" id="KW-0732">Signal</keyword>
<feature type="region of interest" description="Disordered" evidence="1">
    <location>
        <begin position="25"/>
        <end position="98"/>
    </location>
</feature>
<evidence type="ECO:0008006" key="5">
    <source>
        <dbReference type="Google" id="ProtNLM"/>
    </source>
</evidence>
<keyword evidence="4" id="KW-1185">Reference proteome</keyword>
<dbReference type="AlphaFoldDB" id="A0A8J5T654"/>
<comment type="caution">
    <text evidence="3">The sequence shown here is derived from an EMBL/GenBank/DDBJ whole genome shotgun (WGS) entry which is preliminary data.</text>
</comment>
<evidence type="ECO:0000256" key="2">
    <source>
        <dbReference type="SAM" id="SignalP"/>
    </source>
</evidence>